<accession>A0A9W7DZQ9</accession>
<sequence>IVSLASKSARRRNTLKAVASGLVDSEARPSLATRLKARVMAAAWKPLAGITDKLVWSKVRMGFGGSQKVIISGGSALSSSLEEFYADAGIPIVVGYGLTETSPLISFRQMDRNLKVGGCVGFPCKDTEIKVVDESTRIPVPQGSPGVVLARGPQVMRGYYNNEEATKKAVDKDGFFDTGDLGRICEATGDLILTGRAKDTIVLSNGENIEPQPLEDSILKSDLIDQIVLSGDDGRRLVAICVLSIPGLVARGFMTQEQEKMYSPLVDRLNEPQYDPDACAEAAEELRSLTKSLRSNGDLAAAVQDDMKGATGVKGGFRAWER</sequence>
<gene>
    <name evidence="2" type="ORF">TrRE_jg6456</name>
</gene>
<organism evidence="2 3">
    <name type="scientific">Triparma retinervis</name>
    <dbReference type="NCBI Taxonomy" id="2557542"/>
    <lineage>
        <taxon>Eukaryota</taxon>
        <taxon>Sar</taxon>
        <taxon>Stramenopiles</taxon>
        <taxon>Ochrophyta</taxon>
        <taxon>Bolidophyceae</taxon>
        <taxon>Parmales</taxon>
        <taxon>Triparmaceae</taxon>
        <taxon>Triparma</taxon>
    </lineage>
</organism>
<dbReference type="Proteomes" id="UP001165082">
    <property type="component" value="Unassembled WGS sequence"/>
</dbReference>
<evidence type="ECO:0000259" key="1">
    <source>
        <dbReference type="Pfam" id="PF00501"/>
    </source>
</evidence>
<dbReference type="InterPro" id="IPR000873">
    <property type="entry name" value="AMP-dep_synth/lig_dom"/>
</dbReference>
<comment type="caution">
    <text evidence="2">The sequence shown here is derived from an EMBL/GenBank/DDBJ whole genome shotgun (WGS) entry which is preliminary data.</text>
</comment>
<reference evidence="2" key="1">
    <citation type="submission" date="2022-07" db="EMBL/GenBank/DDBJ databases">
        <title>Genome analysis of Parmales, a sister group of diatoms, reveals the evolutionary specialization of diatoms from phago-mixotrophs to photoautotrophs.</title>
        <authorList>
            <person name="Ban H."/>
            <person name="Sato S."/>
            <person name="Yoshikawa S."/>
            <person name="Kazumasa Y."/>
            <person name="Nakamura Y."/>
            <person name="Ichinomiya M."/>
            <person name="Saitoh K."/>
            <person name="Sato N."/>
            <person name="Blanc-Mathieu R."/>
            <person name="Endo H."/>
            <person name="Kuwata A."/>
            <person name="Ogata H."/>
        </authorList>
    </citation>
    <scope>NUCLEOTIDE SEQUENCE</scope>
</reference>
<proteinExistence type="predicted"/>
<name>A0A9W7DZQ9_9STRA</name>
<feature type="non-terminal residue" evidence="2">
    <location>
        <position position="1"/>
    </location>
</feature>
<dbReference type="AlphaFoldDB" id="A0A9W7DZQ9"/>
<evidence type="ECO:0000313" key="3">
    <source>
        <dbReference type="Proteomes" id="UP001165082"/>
    </source>
</evidence>
<dbReference type="InterPro" id="IPR052987">
    <property type="entry name" value="Chloroplast_AMP-bd_Enzymes"/>
</dbReference>
<dbReference type="SUPFAM" id="SSF56801">
    <property type="entry name" value="Acetyl-CoA synthetase-like"/>
    <property type="match status" value="1"/>
</dbReference>
<dbReference type="EMBL" id="BRXZ01001047">
    <property type="protein sequence ID" value="GMH60678.1"/>
    <property type="molecule type" value="Genomic_DNA"/>
</dbReference>
<protein>
    <recommendedName>
        <fullName evidence="1">AMP-dependent synthetase/ligase domain-containing protein</fullName>
    </recommendedName>
</protein>
<dbReference type="Gene3D" id="3.40.50.12780">
    <property type="entry name" value="N-terminal domain of ligase-like"/>
    <property type="match status" value="1"/>
</dbReference>
<dbReference type="PANTHER" id="PTHR43813:SF1">
    <property type="entry name" value="ACYL-ACTIVATING ENZYME 16, CHLOROPLASTIC-RELATED"/>
    <property type="match status" value="1"/>
</dbReference>
<dbReference type="Pfam" id="PF00501">
    <property type="entry name" value="AMP-binding"/>
    <property type="match status" value="1"/>
</dbReference>
<dbReference type="Pfam" id="PF23562">
    <property type="entry name" value="AMP-binding_C_3"/>
    <property type="match status" value="1"/>
</dbReference>
<dbReference type="InterPro" id="IPR042099">
    <property type="entry name" value="ANL_N_sf"/>
</dbReference>
<evidence type="ECO:0000313" key="2">
    <source>
        <dbReference type="EMBL" id="GMH60678.1"/>
    </source>
</evidence>
<dbReference type="PANTHER" id="PTHR43813">
    <property type="entry name" value="ACYL-ACTIVATING ENZYME 16, CHLOROPLASTIC-RELATED"/>
    <property type="match status" value="1"/>
</dbReference>
<keyword evidence="3" id="KW-1185">Reference proteome</keyword>
<dbReference type="OrthoDB" id="1700726at2759"/>
<feature type="domain" description="AMP-dependent synthetase/ligase" evidence="1">
    <location>
        <begin position="63"/>
        <end position="160"/>
    </location>
</feature>